<proteinExistence type="predicted"/>
<evidence type="ECO:0000259" key="1">
    <source>
        <dbReference type="Pfam" id="PF23152"/>
    </source>
</evidence>
<reference evidence="2" key="1">
    <citation type="submission" date="2021-02" db="EMBL/GenBank/DDBJ databases">
        <authorList>
            <person name="Palmer J.M."/>
        </authorList>
    </citation>
    <scope>NUCLEOTIDE SEQUENCE</scope>
    <source>
        <strain evidence="2">SCRP23</strain>
    </source>
</reference>
<keyword evidence="3" id="KW-1185">Reference proteome</keyword>
<evidence type="ECO:0000313" key="3">
    <source>
        <dbReference type="Proteomes" id="UP000693981"/>
    </source>
</evidence>
<dbReference type="InterPro" id="IPR056365">
    <property type="entry name" value="NAD-GDH_2nd"/>
</dbReference>
<protein>
    <recommendedName>
        <fullName evidence="1">NAD-specific glutamate dehydrogenase second domain-containing protein</fullName>
    </recommendedName>
</protein>
<feature type="domain" description="NAD-specific glutamate dehydrogenase second" evidence="1">
    <location>
        <begin position="5"/>
        <end position="165"/>
    </location>
</feature>
<dbReference type="Pfam" id="PF23152">
    <property type="entry name" value="GDH_2nd"/>
    <property type="match status" value="1"/>
</dbReference>
<name>A0A8T1VVG9_9STRA</name>
<evidence type="ECO:0000313" key="2">
    <source>
        <dbReference type="EMBL" id="KAG7383524.1"/>
    </source>
</evidence>
<dbReference type="EMBL" id="JAGDFL010000646">
    <property type="protein sequence ID" value="KAG7383524.1"/>
    <property type="molecule type" value="Genomic_DNA"/>
</dbReference>
<dbReference type="AlphaFoldDB" id="A0A8T1VVG9"/>
<sequence>MSGYQYLEKAETLKKCTYRMQCYRSSGVLDPITVSYHVHKYFLQEPDYVDPAAGENETDINRVGDKVFLERWRGDRVKQVCLECIIKAMAQMTLAFHSEIWTKSDGSKMARVAIAYRSGLTHSYFSSITDVYSQHGLFLQRKYAEVFANGTVFYGFYLQLLENPKGTDTFGDRLAAVIAYAYAAWKFTFHFMHRLPESFAMVSKSLRDRDPSAFARLEQLRSSMKLNTFTESQILDHILSSADIIQILYSEFEALHAPGQKTKVVTDDTLSKLSKSIVAKQVLQIFSMFHVFNKHIKKTNFFANDKAALAFRLDGAFLSKTEFPDEPSPSFT</sequence>
<gene>
    <name evidence="2" type="ORF">PHYBOEH_009878</name>
</gene>
<comment type="caution">
    <text evidence="2">The sequence shown here is derived from an EMBL/GenBank/DDBJ whole genome shotgun (WGS) entry which is preliminary data.</text>
</comment>
<organism evidence="2 3">
    <name type="scientific">Phytophthora boehmeriae</name>
    <dbReference type="NCBI Taxonomy" id="109152"/>
    <lineage>
        <taxon>Eukaryota</taxon>
        <taxon>Sar</taxon>
        <taxon>Stramenopiles</taxon>
        <taxon>Oomycota</taxon>
        <taxon>Peronosporomycetes</taxon>
        <taxon>Peronosporales</taxon>
        <taxon>Peronosporaceae</taxon>
        <taxon>Phytophthora</taxon>
    </lineage>
</organism>
<accession>A0A8T1VVG9</accession>
<dbReference type="OrthoDB" id="184415at2759"/>
<dbReference type="Proteomes" id="UP000693981">
    <property type="component" value="Unassembled WGS sequence"/>
</dbReference>